<keyword evidence="6" id="KW-0472">Membrane</keyword>
<reference evidence="11 12" key="1">
    <citation type="submission" date="2015-12" db="EMBL/GenBank/DDBJ databases">
        <title>The genome of Folsomia candida.</title>
        <authorList>
            <person name="Faddeeva A."/>
            <person name="Derks M.F."/>
            <person name="Anvar Y."/>
            <person name="Smit S."/>
            <person name="Van Straalen N."/>
            <person name="Roelofs D."/>
        </authorList>
    </citation>
    <scope>NUCLEOTIDE SEQUENCE [LARGE SCALE GENOMIC DNA]</scope>
    <source>
        <strain evidence="11 12">VU population</strain>
        <tissue evidence="11">Whole body</tissue>
    </source>
</reference>
<dbReference type="CDD" id="cd06530">
    <property type="entry name" value="S26_SPase_I"/>
    <property type="match status" value="1"/>
</dbReference>
<name>A0A226DHP4_FOLCA</name>
<keyword evidence="4 9" id="KW-0378">Hydrolase</keyword>
<dbReference type="GO" id="GO:0042720">
    <property type="term" value="C:mitochondrial inner membrane peptidase complex"/>
    <property type="evidence" value="ECO:0007669"/>
    <property type="project" value="TreeGrafter"/>
</dbReference>
<evidence type="ECO:0000256" key="2">
    <source>
        <dbReference type="ARBA" id="ARBA00011805"/>
    </source>
</evidence>
<dbReference type="EC" id="3.4.21.-" evidence="9"/>
<feature type="active site" evidence="8">
    <location>
        <position position="121"/>
    </location>
</feature>
<gene>
    <name evidence="11" type="ORF">Fcan01_21148</name>
</gene>
<keyword evidence="5 9" id="KW-0496">Mitochondrion</keyword>
<comment type="caution">
    <text evidence="11">The sequence shown here is derived from an EMBL/GenBank/DDBJ whole genome shotgun (WGS) entry which is preliminary data.</text>
</comment>
<evidence type="ECO:0000313" key="12">
    <source>
        <dbReference type="Proteomes" id="UP000198287"/>
    </source>
</evidence>
<dbReference type="EMBL" id="LNIX01000020">
    <property type="protein sequence ID" value="OXA44121.1"/>
    <property type="molecule type" value="Genomic_DNA"/>
</dbReference>
<dbReference type="Gene3D" id="2.10.109.10">
    <property type="entry name" value="Umud Fragment, subunit A"/>
    <property type="match status" value="1"/>
</dbReference>
<evidence type="ECO:0000256" key="8">
    <source>
        <dbReference type="PIRSR" id="PIRSR600223-1"/>
    </source>
</evidence>
<evidence type="ECO:0000256" key="6">
    <source>
        <dbReference type="ARBA" id="ARBA00023136"/>
    </source>
</evidence>
<dbReference type="InterPro" id="IPR019533">
    <property type="entry name" value="Peptidase_S26"/>
</dbReference>
<dbReference type="GO" id="GO:0004252">
    <property type="term" value="F:serine-type endopeptidase activity"/>
    <property type="evidence" value="ECO:0007669"/>
    <property type="project" value="InterPro"/>
</dbReference>
<dbReference type="AlphaFoldDB" id="A0A226DHP4"/>
<dbReference type="PRINTS" id="PR00727">
    <property type="entry name" value="LEADERPTASE"/>
</dbReference>
<dbReference type="STRING" id="158441.A0A226DHP4"/>
<comment type="subcellular location">
    <subcellularLocation>
        <location evidence="1 9">Mitochondrion inner membrane</location>
    </subcellularLocation>
</comment>
<dbReference type="GO" id="GO:0006627">
    <property type="term" value="P:protein processing involved in protein targeting to mitochondrion"/>
    <property type="evidence" value="ECO:0007669"/>
    <property type="project" value="TreeGrafter"/>
</dbReference>
<evidence type="ECO:0000256" key="3">
    <source>
        <dbReference type="ARBA" id="ARBA00022792"/>
    </source>
</evidence>
<dbReference type="Pfam" id="PF10502">
    <property type="entry name" value="Peptidase_S26"/>
    <property type="match status" value="1"/>
</dbReference>
<dbReference type="InterPro" id="IPR019758">
    <property type="entry name" value="Pept_S26A_signal_pept_1_CS"/>
</dbReference>
<keyword evidence="9 11" id="KW-0645">Protease</keyword>
<evidence type="ECO:0000256" key="4">
    <source>
        <dbReference type="ARBA" id="ARBA00022801"/>
    </source>
</evidence>
<dbReference type="PROSITE" id="PS00761">
    <property type="entry name" value="SPASE_I_3"/>
    <property type="match status" value="1"/>
</dbReference>
<dbReference type="InterPro" id="IPR000223">
    <property type="entry name" value="Pept_S26A_signal_pept_1"/>
</dbReference>
<feature type="domain" description="Peptidase S26" evidence="10">
    <location>
        <begin position="70"/>
        <end position="138"/>
    </location>
</feature>
<feature type="active site" evidence="8">
    <location>
        <position position="78"/>
    </location>
</feature>
<keyword evidence="3 9" id="KW-0999">Mitochondrion inner membrane</keyword>
<dbReference type="SUPFAM" id="SSF51306">
    <property type="entry name" value="LexA/Signal peptidase"/>
    <property type="match status" value="1"/>
</dbReference>
<evidence type="ECO:0000313" key="11">
    <source>
        <dbReference type="EMBL" id="OXA44121.1"/>
    </source>
</evidence>
<evidence type="ECO:0000256" key="9">
    <source>
        <dbReference type="RuleBase" id="RU362041"/>
    </source>
</evidence>
<keyword evidence="12" id="KW-1185">Reference proteome</keyword>
<dbReference type="InterPro" id="IPR052064">
    <property type="entry name" value="Mito_IMP1_subunit"/>
</dbReference>
<dbReference type="GO" id="GO:0006465">
    <property type="term" value="P:signal peptide processing"/>
    <property type="evidence" value="ECO:0007669"/>
    <property type="project" value="InterPro"/>
</dbReference>
<evidence type="ECO:0000256" key="7">
    <source>
        <dbReference type="ARBA" id="ARBA00038445"/>
    </source>
</evidence>
<dbReference type="InterPro" id="IPR036286">
    <property type="entry name" value="LexA/Signal_pep-like_sf"/>
</dbReference>
<dbReference type="OMA" id="WRISKFF"/>
<protein>
    <recommendedName>
        <fullName evidence="9">Mitochondrial inner membrane protease subunit</fullName>
        <ecNumber evidence="9">3.4.21.-</ecNumber>
    </recommendedName>
</protein>
<dbReference type="OrthoDB" id="308440at2759"/>
<sequence length="193" mass="21722">MQLRKKVSPLRPWYLFCGRFQPNVPLPSVLTCSLKMWTNFQKLGSSALKFGGICAKWGIILHCTFEYVGDFVICSGPSMEPNIRNHDILFTEHISPKMGTLNRGDIIIARSPSNPCQFVCKRVVALPGDHLLQTDGNLKHIPKGHIWIEGDNSPNSTDSRMYGPIPIGLVRGRAILRLWPLLDAKFLLTPNRM</sequence>
<evidence type="ECO:0000259" key="10">
    <source>
        <dbReference type="Pfam" id="PF10502"/>
    </source>
</evidence>
<comment type="similarity">
    <text evidence="7">Belongs to the peptidase S26 family. IMP1 subfamily.</text>
</comment>
<proteinExistence type="inferred from homology"/>
<evidence type="ECO:0000256" key="1">
    <source>
        <dbReference type="ARBA" id="ARBA00004273"/>
    </source>
</evidence>
<dbReference type="PANTHER" id="PTHR12383">
    <property type="entry name" value="PROTEASE FAMILY S26 MITOCHONDRIAL INNER MEMBRANE PROTEASE-RELATED"/>
    <property type="match status" value="1"/>
</dbReference>
<accession>A0A226DHP4</accession>
<evidence type="ECO:0000256" key="5">
    <source>
        <dbReference type="ARBA" id="ARBA00023128"/>
    </source>
</evidence>
<dbReference type="NCBIfam" id="TIGR02227">
    <property type="entry name" value="sigpep_I_bact"/>
    <property type="match status" value="1"/>
</dbReference>
<organism evidence="11 12">
    <name type="scientific">Folsomia candida</name>
    <name type="common">Springtail</name>
    <dbReference type="NCBI Taxonomy" id="158441"/>
    <lineage>
        <taxon>Eukaryota</taxon>
        <taxon>Metazoa</taxon>
        <taxon>Ecdysozoa</taxon>
        <taxon>Arthropoda</taxon>
        <taxon>Hexapoda</taxon>
        <taxon>Collembola</taxon>
        <taxon>Entomobryomorpha</taxon>
        <taxon>Isotomoidea</taxon>
        <taxon>Isotomidae</taxon>
        <taxon>Proisotominae</taxon>
        <taxon>Folsomia</taxon>
    </lineage>
</organism>
<dbReference type="PANTHER" id="PTHR12383:SF16">
    <property type="entry name" value="MITOCHONDRIAL INNER MEMBRANE PROTEASE SUBUNIT 1"/>
    <property type="match status" value="1"/>
</dbReference>
<comment type="subunit">
    <text evidence="2">Heterodimer of 2 subunits, IMMPL1 and IMMPL2.</text>
</comment>
<dbReference type="Proteomes" id="UP000198287">
    <property type="component" value="Unassembled WGS sequence"/>
</dbReference>